<name>A0A316YGA1_9BASI</name>
<feature type="region of interest" description="Disordered" evidence="1">
    <location>
        <begin position="1"/>
        <end position="43"/>
    </location>
</feature>
<protein>
    <submittedName>
        <fullName evidence="2">Uncharacterized protein</fullName>
    </submittedName>
</protein>
<dbReference type="InParanoid" id="A0A316YGA1"/>
<proteinExistence type="predicted"/>
<evidence type="ECO:0000313" key="3">
    <source>
        <dbReference type="Proteomes" id="UP000245768"/>
    </source>
</evidence>
<dbReference type="EMBL" id="KZ819639">
    <property type="protein sequence ID" value="PWN87874.1"/>
    <property type="molecule type" value="Genomic_DNA"/>
</dbReference>
<dbReference type="GeneID" id="37040199"/>
<dbReference type="AlphaFoldDB" id="A0A316YGA1"/>
<keyword evidence="3" id="KW-1185">Reference proteome</keyword>
<reference evidence="2" key="1">
    <citation type="journal article" date="2018" name="Mol. Biol. Evol.">
        <title>Broad Genomic Sampling Reveals a Smut Pathogenic Ancestry of the Fungal Clade Ustilaginomycotina.</title>
        <authorList>
            <person name="Kijpornyongpan T."/>
            <person name="Mondo S.J."/>
            <person name="Barry K."/>
            <person name="Sandor L."/>
            <person name="Lee J."/>
            <person name="Lipzen A."/>
            <person name="Pangilinan J."/>
            <person name="LaButti K."/>
            <person name="Hainaut M."/>
            <person name="Henrissat B."/>
            <person name="Grigoriev I.V."/>
            <person name="Spatafora J.W."/>
            <person name="Aime M.C."/>
        </authorList>
    </citation>
    <scope>NUCLEOTIDE SEQUENCE [LARGE SCALE GENOMIC DNA]</scope>
    <source>
        <strain evidence="2">MCA 4198</strain>
    </source>
</reference>
<evidence type="ECO:0000256" key="1">
    <source>
        <dbReference type="SAM" id="MobiDB-lite"/>
    </source>
</evidence>
<gene>
    <name evidence="2" type="ORF">FA10DRAFT_179180</name>
</gene>
<accession>A0A316YGA1</accession>
<dbReference type="Proteomes" id="UP000245768">
    <property type="component" value="Unassembled WGS sequence"/>
</dbReference>
<evidence type="ECO:0000313" key="2">
    <source>
        <dbReference type="EMBL" id="PWN87874.1"/>
    </source>
</evidence>
<dbReference type="RefSeq" id="XP_025375072.1">
    <property type="nucleotide sequence ID" value="XM_025518283.1"/>
</dbReference>
<sequence>MQRRHTHERRLLIHSMSNARRSNKRTERHDDQSSSSLNSFPPFSTSFSLACRLSGFFKQCIYFSCLLLQALPPFSTSSFSPTTLVGSSIVIDGRNFIRALIV</sequence>
<organism evidence="2 3">
    <name type="scientific">Acaromyces ingoldii</name>
    <dbReference type="NCBI Taxonomy" id="215250"/>
    <lineage>
        <taxon>Eukaryota</taxon>
        <taxon>Fungi</taxon>
        <taxon>Dikarya</taxon>
        <taxon>Basidiomycota</taxon>
        <taxon>Ustilaginomycotina</taxon>
        <taxon>Exobasidiomycetes</taxon>
        <taxon>Exobasidiales</taxon>
        <taxon>Cryptobasidiaceae</taxon>
        <taxon>Acaromyces</taxon>
    </lineage>
</organism>
<feature type="compositionally biased region" description="Low complexity" evidence="1">
    <location>
        <begin position="33"/>
        <end position="43"/>
    </location>
</feature>